<dbReference type="InterPro" id="IPR003953">
    <property type="entry name" value="FAD-dep_OxRdtase_2_FAD-bd"/>
</dbReference>
<dbReference type="InterPro" id="IPR037099">
    <property type="entry name" value="Fum_R/Succ_DH_flav-like_C_sf"/>
</dbReference>
<dbReference type="Gene3D" id="3.50.50.60">
    <property type="entry name" value="FAD/NAD(P)-binding domain"/>
    <property type="match status" value="1"/>
</dbReference>
<gene>
    <name evidence="9" type="ORF">KC729_18825</name>
</gene>
<feature type="domain" description="Fumarate reductase/succinate dehydrogenase flavoprotein-like C-terminal" evidence="8">
    <location>
        <begin position="92"/>
        <end position="182"/>
    </location>
</feature>
<evidence type="ECO:0000256" key="6">
    <source>
        <dbReference type="SAM" id="MobiDB-lite"/>
    </source>
</evidence>
<sequence length="191" mass="21072">QCGGVVTDLDGCTDLPGLYAAGEVAYTGLHGANRLASNSLLEALVMGGRAAAFAGRELEASGATPALPPWEVGSATLPRETVLIDAHWDLVRALMWDFVGIVRNDHRLELAARYLEIFRRSVESYYWDFVLDRDLIELRNLALVAELIVTCARRRKESRGLHFNQDHPERNDERFGGPTVLDPASDTVTLP</sequence>
<proteinExistence type="predicted"/>
<keyword evidence="3" id="KW-0274">FAD</keyword>
<reference evidence="9" key="1">
    <citation type="submission" date="2020-04" db="EMBL/GenBank/DDBJ databases">
        <authorList>
            <person name="Zhang T."/>
        </authorList>
    </citation>
    <scope>NUCLEOTIDE SEQUENCE</scope>
    <source>
        <strain evidence="9">HKST-UBA01</strain>
    </source>
</reference>
<feature type="non-terminal residue" evidence="9">
    <location>
        <position position="1"/>
    </location>
</feature>
<dbReference type="GO" id="GO:0034628">
    <property type="term" value="P:'de novo' NAD+ biosynthetic process from L-aspartate"/>
    <property type="evidence" value="ECO:0007669"/>
    <property type="project" value="TreeGrafter"/>
</dbReference>
<dbReference type="InterPro" id="IPR036188">
    <property type="entry name" value="FAD/NAD-bd_sf"/>
</dbReference>
<evidence type="ECO:0000256" key="2">
    <source>
        <dbReference type="ARBA" id="ARBA00022630"/>
    </source>
</evidence>
<dbReference type="PANTHER" id="PTHR42716">
    <property type="entry name" value="L-ASPARTATE OXIDASE"/>
    <property type="match status" value="1"/>
</dbReference>
<dbReference type="SUPFAM" id="SSF51905">
    <property type="entry name" value="FAD/NAD(P)-binding domain"/>
    <property type="match status" value="1"/>
</dbReference>
<comment type="catalytic activity">
    <reaction evidence="5">
        <text>L-aspartate + O2 = iminosuccinate + H2O2</text>
        <dbReference type="Rhea" id="RHEA:25876"/>
        <dbReference type="ChEBI" id="CHEBI:15379"/>
        <dbReference type="ChEBI" id="CHEBI:16240"/>
        <dbReference type="ChEBI" id="CHEBI:29991"/>
        <dbReference type="ChEBI" id="CHEBI:77875"/>
        <dbReference type="EC" id="1.4.3.16"/>
    </reaction>
    <physiologicalReaction direction="left-to-right" evidence="5">
        <dbReference type="Rhea" id="RHEA:25877"/>
    </physiologicalReaction>
</comment>
<dbReference type="SUPFAM" id="SSF46977">
    <property type="entry name" value="Succinate dehydrogenase/fumarate reductase flavoprotein C-terminal domain"/>
    <property type="match status" value="1"/>
</dbReference>
<dbReference type="Proteomes" id="UP000697710">
    <property type="component" value="Unassembled WGS sequence"/>
</dbReference>
<reference evidence="9" key="2">
    <citation type="journal article" date="2021" name="Microbiome">
        <title>Successional dynamics and alternative stable states in a saline activated sludge microbial community over 9 years.</title>
        <authorList>
            <person name="Wang Y."/>
            <person name="Ye J."/>
            <person name="Ju F."/>
            <person name="Liu L."/>
            <person name="Boyd J.A."/>
            <person name="Deng Y."/>
            <person name="Parks D.H."/>
            <person name="Jiang X."/>
            <person name="Yin X."/>
            <person name="Woodcroft B.J."/>
            <person name="Tyson G.W."/>
            <person name="Hugenholtz P."/>
            <person name="Polz M.F."/>
            <person name="Zhang T."/>
        </authorList>
    </citation>
    <scope>NUCLEOTIDE SEQUENCE</scope>
    <source>
        <strain evidence="9">HKST-UBA01</strain>
    </source>
</reference>
<dbReference type="InterPro" id="IPR015939">
    <property type="entry name" value="Fum_Rdtase/Succ_DH_flav-like_C"/>
</dbReference>
<dbReference type="Gene3D" id="1.20.58.100">
    <property type="entry name" value="Fumarate reductase/succinate dehydrogenase flavoprotein-like, C-terminal domain"/>
    <property type="match status" value="1"/>
</dbReference>
<evidence type="ECO:0000256" key="4">
    <source>
        <dbReference type="ARBA" id="ARBA00023002"/>
    </source>
</evidence>
<evidence type="ECO:0000313" key="10">
    <source>
        <dbReference type="Proteomes" id="UP000697710"/>
    </source>
</evidence>
<evidence type="ECO:0000256" key="3">
    <source>
        <dbReference type="ARBA" id="ARBA00022827"/>
    </source>
</evidence>
<protein>
    <submittedName>
        <fullName evidence="9">FAD-binding protein</fullName>
    </submittedName>
</protein>
<dbReference type="PANTHER" id="PTHR42716:SF2">
    <property type="entry name" value="L-ASPARTATE OXIDASE, CHLOROPLASTIC"/>
    <property type="match status" value="1"/>
</dbReference>
<dbReference type="GO" id="GO:0008734">
    <property type="term" value="F:L-aspartate oxidase activity"/>
    <property type="evidence" value="ECO:0007669"/>
    <property type="project" value="UniProtKB-EC"/>
</dbReference>
<comment type="cofactor">
    <cofactor evidence="1">
        <name>FAD</name>
        <dbReference type="ChEBI" id="CHEBI:57692"/>
    </cofactor>
</comment>
<accession>A0A956M291</accession>
<dbReference type="FunFam" id="1.20.58.100:FF:000002">
    <property type="entry name" value="L-aspartate oxidase"/>
    <property type="match status" value="1"/>
</dbReference>
<evidence type="ECO:0000259" key="8">
    <source>
        <dbReference type="Pfam" id="PF02910"/>
    </source>
</evidence>
<evidence type="ECO:0000259" key="7">
    <source>
        <dbReference type="Pfam" id="PF00890"/>
    </source>
</evidence>
<feature type="compositionally biased region" description="Basic and acidic residues" evidence="6">
    <location>
        <begin position="160"/>
        <end position="175"/>
    </location>
</feature>
<dbReference type="Pfam" id="PF02910">
    <property type="entry name" value="Succ_DH_flav_C"/>
    <property type="match status" value="1"/>
</dbReference>
<name>A0A956M291_UNCEI</name>
<keyword evidence="2" id="KW-0285">Flavoprotein</keyword>
<keyword evidence="4" id="KW-0560">Oxidoreductase</keyword>
<evidence type="ECO:0000256" key="1">
    <source>
        <dbReference type="ARBA" id="ARBA00001974"/>
    </source>
</evidence>
<feature type="region of interest" description="Disordered" evidence="6">
    <location>
        <begin position="160"/>
        <end position="191"/>
    </location>
</feature>
<dbReference type="InterPro" id="IPR005288">
    <property type="entry name" value="NadB"/>
</dbReference>
<evidence type="ECO:0000256" key="5">
    <source>
        <dbReference type="ARBA" id="ARBA00048305"/>
    </source>
</evidence>
<feature type="domain" description="FAD-dependent oxidoreductase 2 FAD-binding" evidence="7">
    <location>
        <begin position="1"/>
        <end position="40"/>
    </location>
</feature>
<comment type="caution">
    <text evidence="9">The sequence shown here is derived from an EMBL/GenBank/DDBJ whole genome shotgun (WGS) entry which is preliminary data.</text>
</comment>
<organism evidence="9 10">
    <name type="scientific">Eiseniibacteriota bacterium</name>
    <dbReference type="NCBI Taxonomy" id="2212470"/>
    <lineage>
        <taxon>Bacteria</taxon>
        <taxon>Candidatus Eiseniibacteriota</taxon>
    </lineage>
</organism>
<dbReference type="AlphaFoldDB" id="A0A956M291"/>
<evidence type="ECO:0000313" key="9">
    <source>
        <dbReference type="EMBL" id="MCA9729744.1"/>
    </source>
</evidence>
<dbReference type="EMBL" id="JAGQHR010000824">
    <property type="protein sequence ID" value="MCA9729744.1"/>
    <property type="molecule type" value="Genomic_DNA"/>
</dbReference>
<dbReference type="Pfam" id="PF00890">
    <property type="entry name" value="FAD_binding_2"/>
    <property type="match status" value="1"/>
</dbReference>